<proteinExistence type="predicted"/>
<name>A0ABR3FEU7_9AGAR</name>
<organism evidence="1 2">
    <name type="scientific">Marasmius crinis-equi</name>
    <dbReference type="NCBI Taxonomy" id="585013"/>
    <lineage>
        <taxon>Eukaryota</taxon>
        <taxon>Fungi</taxon>
        <taxon>Dikarya</taxon>
        <taxon>Basidiomycota</taxon>
        <taxon>Agaricomycotina</taxon>
        <taxon>Agaricomycetes</taxon>
        <taxon>Agaricomycetidae</taxon>
        <taxon>Agaricales</taxon>
        <taxon>Marasmiineae</taxon>
        <taxon>Marasmiaceae</taxon>
        <taxon>Marasmius</taxon>
    </lineage>
</organism>
<comment type="caution">
    <text evidence="1">The sequence shown here is derived from an EMBL/GenBank/DDBJ whole genome shotgun (WGS) entry which is preliminary data.</text>
</comment>
<reference evidence="1 2" key="1">
    <citation type="submission" date="2024-02" db="EMBL/GenBank/DDBJ databases">
        <title>A draft genome for the cacao thread blight pathogen Marasmius crinis-equi.</title>
        <authorList>
            <person name="Cohen S.P."/>
            <person name="Baruah I.K."/>
            <person name="Amoako-Attah I."/>
            <person name="Bukari Y."/>
            <person name="Meinhardt L.W."/>
            <person name="Bailey B.A."/>
        </authorList>
    </citation>
    <scope>NUCLEOTIDE SEQUENCE [LARGE SCALE GENOMIC DNA]</scope>
    <source>
        <strain evidence="1 2">GH-76</strain>
    </source>
</reference>
<gene>
    <name evidence="1" type="ORF">V5O48_008142</name>
</gene>
<evidence type="ECO:0000313" key="2">
    <source>
        <dbReference type="Proteomes" id="UP001465976"/>
    </source>
</evidence>
<evidence type="ECO:0000313" key="1">
    <source>
        <dbReference type="EMBL" id="KAL0573803.1"/>
    </source>
</evidence>
<protein>
    <submittedName>
        <fullName evidence="1">Uncharacterized protein</fullName>
    </submittedName>
</protein>
<dbReference type="Proteomes" id="UP001465976">
    <property type="component" value="Unassembled WGS sequence"/>
</dbReference>
<keyword evidence="2" id="KW-1185">Reference proteome</keyword>
<accession>A0ABR3FEU7</accession>
<sequence length="236" mass="26233">MESREIMERAQHTVRMELEKYPETVQTTLQLVLLNNAYELSQIQSTDTMQGIANAKAARKMGMHLSKRQKKNKTATASASQPPIAAAPLLSSSAVLVITVPLTLPLFSSLTALALANDASISNIPEASDEAKKPYITFELGTGNVNVLARAELSPEKEEAIVTIESKLGKEKESTHSWKWMIPAPKRYDREKWIPEYMFKLNGYYKPADESEGQQRSVINNVVCIPGFDVSSSKQY</sequence>
<dbReference type="EMBL" id="JBAHYK010000460">
    <property type="protein sequence ID" value="KAL0573803.1"/>
    <property type="molecule type" value="Genomic_DNA"/>
</dbReference>